<comment type="similarity">
    <text evidence="8">Belongs to the G-protein coupled receptor 1 family.</text>
</comment>
<dbReference type="EnsemblMetazoa" id="XM_021048477.2">
    <property type="protein sequence ID" value="XP_020904136.1"/>
    <property type="gene ID" value="LOC110242481"/>
</dbReference>
<dbReference type="AlphaFoldDB" id="A0A913XGS1"/>
<feature type="transmembrane region" description="Helical" evidence="9">
    <location>
        <begin position="185"/>
        <end position="208"/>
    </location>
</feature>
<keyword evidence="12" id="KW-1185">Reference proteome</keyword>
<organism evidence="11 12">
    <name type="scientific">Exaiptasia diaphana</name>
    <name type="common">Tropical sea anemone</name>
    <name type="synonym">Aiptasia pulchella</name>
    <dbReference type="NCBI Taxonomy" id="2652724"/>
    <lineage>
        <taxon>Eukaryota</taxon>
        <taxon>Metazoa</taxon>
        <taxon>Cnidaria</taxon>
        <taxon>Anthozoa</taxon>
        <taxon>Hexacorallia</taxon>
        <taxon>Actiniaria</taxon>
        <taxon>Aiptasiidae</taxon>
        <taxon>Exaiptasia</taxon>
    </lineage>
</organism>
<dbReference type="Gene3D" id="1.20.1070.10">
    <property type="entry name" value="Rhodopsin 7-helix transmembrane proteins"/>
    <property type="match status" value="1"/>
</dbReference>
<evidence type="ECO:0000256" key="2">
    <source>
        <dbReference type="ARBA" id="ARBA00022692"/>
    </source>
</evidence>
<dbReference type="RefSeq" id="XP_020904136.1">
    <property type="nucleotide sequence ID" value="XM_021048477.2"/>
</dbReference>
<evidence type="ECO:0000313" key="11">
    <source>
        <dbReference type="EnsemblMetazoa" id="XP_020904145.1"/>
    </source>
</evidence>
<dbReference type="EnsemblMetazoa" id="XM_021048486.2">
    <property type="protein sequence ID" value="XP_020904145.1"/>
    <property type="gene ID" value="LOC110242481"/>
</dbReference>
<dbReference type="PROSITE" id="PS00237">
    <property type="entry name" value="G_PROTEIN_RECEP_F1_1"/>
    <property type="match status" value="1"/>
</dbReference>
<dbReference type="RefSeq" id="XP_020904145.1">
    <property type="nucleotide sequence ID" value="XM_021048486.2"/>
</dbReference>
<dbReference type="OrthoDB" id="5975505at2759"/>
<evidence type="ECO:0000256" key="8">
    <source>
        <dbReference type="RuleBase" id="RU000688"/>
    </source>
</evidence>
<dbReference type="PANTHER" id="PTHR45695">
    <property type="entry name" value="LEUCOKININ RECEPTOR-RELATED"/>
    <property type="match status" value="1"/>
</dbReference>
<dbReference type="SMART" id="SM01381">
    <property type="entry name" value="7TM_GPCR_Srsx"/>
    <property type="match status" value="1"/>
</dbReference>
<dbReference type="GO" id="GO:0005886">
    <property type="term" value="C:plasma membrane"/>
    <property type="evidence" value="ECO:0007669"/>
    <property type="project" value="TreeGrafter"/>
</dbReference>
<dbReference type="OMA" id="ADILMAC"/>
<dbReference type="Pfam" id="PF00001">
    <property type="entry name" value="7tm_1"/>
    <property type="match status" value="1"/>
</dbReference>
<evidence type="ECO:0000256" key="5">
    <source>
        <dbReference type="ARBA" id="ARBA00023136"/>
    </source>
</evidence>
<evidence type="ECO:0000256" key="1">
    <source>
        <dbReference type="ARBA" id="ARBA00004141"/>
    </source>
</evidence>
<evidence type="ECO:0000256" key="4">
    <source>
        <dbReference type="ARBA" id="ARBA00023040"/>
    </source>
</evidence>
<evidence type="ECO:0000256" key="6">
    <source>
        <dbReference type="ARBA" id="ARBA00023170"/>
    </source>
</evidence>
<feature type="transmembrane region" description="Helical" evidence="9">
    <location>
        <begin position="66"/>
        <end position="86"/>
    </location>
</feature>
<dbReference type="SUPFAM" id="SSF81321">
    <property type="entry name" value="Family A G protein-coupled receptor-like"/>
    <property type="match status" value="1"/>
</dbReference>
<dbReference type="GeneID" id="110242481"/>
<dbReference type="KEGG" id="epa:110242481"/>
<dbReference type="PANTHER" id="PTHR45695:SF9">
    <property type="entry name" value="LEUCOKININ RECEPTOR"/>
    <property type="match status" value="1"/>
</dbReference>
<comment type="subcellular location">
    <subcellularLocation>
        <location evidence="1">Membrane</location>
        <topology evidence="1">Multi-pass membrane protein</topology>
    </subcellularLocation>
</comment>
<accession>A0A913XGS1</accession>
<keyword evidence="7 8" id="KW-0807">Transducer</keyword>
<reference evidence="11" key="1">
    <citation type="submission" date="2022-11" db="UniProtKB">
        <authorList>
            <consortium name="EnsemblMetazoa"/>
        </authorList>
    </citation>
    <scope>IDENTIFICATION</scope>
</reference>
<dbReference type="InterPro" id="IPR017452">
    <property type="entry name" value="GPCR_Rhodpsn_7TM"/>
</dbReference>
<feature type="transmembrane region" description="Helical" evidence="9">
    <location>
        <begin position="277"/>
        <end position="296"/>
    </location>
</feature>
<dbReference type="FunFam" id="1.20.1070.10:FF:000291">
    <property type="entry name" value="Predicted protein"/>
    <property type="match status" value="1"/>
</dbReference>
<dbReference type="Proteomes" id="UP000887567">
    <property type="component" value="Unplaced"/>
</dbReference>
<keyword evidence="5 9" id="KW-0472">Membrane</keyword>
<feature type="transmembrane region" description="Helical" evidence="9">
    <location>
        <begin position="140"/>
        <end position="159"/>
    </location>
</feature>
<keyword evidence="6 8" id="KW-0675">Receptor</keyword>
<dbReference type="PROSITE" id="PS50262">
    <property type="entry name" value="G_PROTEIN_RECEP_F1_2"/>
    <property type="match status" value="1"/>
</dbReference>
<feature type="transmembrane region" description="Helical" evidence="9">
    <location>
        <begin position="98"/>
        <end position="119"/>
    </location>
</feature>
<proteinExistence type="inferred from homology"/>
<feature type="transmembrane region" description="Helical" evidence="9">
    <location>
        <begin position="237"/>
        <end position="257"/>
    </location>
</feature>
<dbReference type="PRINTS" id="PR00237">
    <property type="entry name" value="GPCRRHODOPSN"/>
</dbReference>
<evidence type="ECO:0000313" key="12">
    <source>
        <dbReference type="Proteomes" id="UP000887567"/>
    </source>
</evidence>
<keyword evidence="3 9" id="KW-1133">Transmembrane helix</keyword>
<name>A0A913XGS1_EXADI</name>
<keyword evidence="2 8" id="KW-0812">Transmembrane</keyword>
<evidence type="ECO:0000259" key="10">
    <source>
        <dbReference type="PROSITE" id="PS50262"/>
    </source>
</evidence>
<keyword evidence="4 8" id="KW-0297">G-protein coupled receptor</keyword>
<protein>
    <recommendedName>
        <fullName evidence="10">G-protein coupled receptors family 1 profile domain-containing protein</fullName>
    </recommendedName>
</protein>
<feature type="domain" description="G-protein coupled receptors family 1 profile" evidence="10">
    <location>
        <begin position="36"/>
        <end position="293"/>
    </location>
</feature>
<evidence type="ECO:0000256" key="7">
    <source>
        <dbReference type="ARBA" id="ARBA00023224"/>
    </source>
</evidence>
<sequence>MANTSQANMSSSPFTVDIQIGVSVFASLLFLVSLIGNIVVIYIVCTRAHMRNSTNILIANMAIGDLLLTIDIPYIIKWLFVFHAWFGSNFFADFLCKFFHSVQMGSIACSVFTLVAISFDRCFAITYPLRKVLVGKVLKATIAGIWLFSLSFCTPLIIVTQARASHGHSICAEFWDDFPSINHRYFIVAFSICTYIMPLVLIAVVYLITGIRLWQRKLPGNENLLAKEKVHATSRKATIMLVTVVLVFAICWLPLQVREVLKFYEAPFEVPIKVDIILPWIGFSNIAINPILYIIFSENYRSEFLSILCCKQIKKHSFYNASPMSTPMISRAMTERSRLSPSPDVNRHLLSPSSIQLKPLKNGPLPE</sequence>
<dbReference type="GO" id="GO:0004930">
    <property type="term" value="F:G protein-coupled receptor activity"/>
    <property type="evidence" value="ECO:0007669"/>
    <property type="project" value="UniProtKB-KW"/>
</dbReference>
<dbReference type="InterPro" id="IPR000276">
    <property type="entry name" value="GPCR_Rhodpsn"/>
</dbReference>
<evidence type="ECO:0000256" key="3">
    <source>
        <dbReference type="ARBA" id="ARBA00022989"/>
    </source>
</evidence>
<feature type="transmembrane region" description="Helical" evidence="9">
    <location>
        <begin position="20"/>
        <end position="45"/>
    </location>
</feature>
<evidence type="ECO:0000256" key="9">
    <source>
        <dbReference type="SAM" id="Phobius"/>
    </source>
</evidence>